<dbReference type="InterPro" id="IPR001128">
    <property type="entry name" value="Cyt_P450"/>
</dbReference>
<dbReference type="PANTHER" id="PTHR24291">
    <property type="entry name" value="CYTOCHROME P450 FAMILY 4"/>
    <property type="match status" value="1"/>
</dbReference>
<comment type="caution">
    <text evidence="7">The sequence shown here is derived from an EMBL/GenBank/DDBJ whole genome shotgun (WGS) entry which is preliminary data.</text>
</comment>
<sequence length="234" mass="26824">MGEAMAGKLFNNVYSQRRMIAPAFSLPILHGYLGVFNTEARELVQILYTRTDTTLSILPYIKDVIFKIISIELSENNMLTYYKEIKEEVDTFIVAGYDTCSLVLTNTLMCLGTYPEAQERVHEDIQTVFGDTDRDVEKEDLSQLLYSEAVIKETLRLYPPGDFLLRYCDKEVQLSNYRMPANIHLIVNTYGMNQDPVWGPDAVHFRPDRWLVLKPEQSNAFGSFSIGKRICPGE</sequence>
<dbReference type="AlphaFoldDB" id="A0A922CL62"/>
<evidence type="ECO:0000256" key="2">
    <source>
        <dbReference type="ARBA" id="ARBA00010617"/>
    </source>
</evidence>
<organism evidence="7 8">
    <name type="scientific">Manduca sexta</name>
    <name type="common">Tobacco hawkmoth</name>
    <name type="synonym">Tobacco hornworm</name>
    <dbReference type="NCBI Taxonomy" id="7130"/>
    <lineage>
        <taxon>Eukaryota</taxon>
        <taxon>Metazoa</taxon>
        <taxon>Ecdysozoa</taxon>
        <taxon>Arthropoda</taxon>
        <taxon>Hexapoda</taxon>
        <taxon>Insecta</taxon>
        <taxon>Pterygota</taxon>
        <taxon>Neoptera</taxon>
        <taxon>Endopterygota</taxon>
        <taxon>Lepidoptera</taxon>
        <taxon>Glossata</taxon>
        <taxon>Ditrysia</taxon>
        <taxon>Bombycoidea</taxon>
        <taxon>Sphingidae</taxon>
        <taxon>Sphinginae</taxon>
        <taxon>Sphingini</taxon>
        <taxon>Manduca</taxon>
    </lineage>
</organism>
<comment type="cofactor">
    <cofactor evidence="1">
        <name>heme</name>
        <dbReference type="ChEBI" id="CHEBI:30413"/>
    </cofactor>
</comment>
<dbReference type="InterPro" id="IPR050196">
    <property type="entry name" value="Cytochrome_P450_Monoox"/>
</dbReference>
<dbReference type="GO" id="GO:0020037">
    <property type="term" value="F:heme binding"/>
    <property type="evidence" value="ECO:0007669"/>
    <property type="project" value="InterPro"/>
</dbReference>
<keyword evidence="3" id="KW-0349">Heme</keyword>
<evidence type="ECO:0000256" key="1">
    <source>
        <dbReference type="ARBA" id="ARBA00001971"/>
    </source>
</evidence>
<dbReference type="PANTHER" id="PTHR24291:SF201">
    <property type="entry name" value="CYTOCHROME P450, FAMILY 4, SUBFAMILY B, POLYPEPTIDE 7"/>
    <property type="match status" value="1"/>
</dbReference>
<accession>A0A922CL62</accession>
<proteinExistence type="inferred from homology"/>
<evidence type="ECO:0000256" key="6">
    <source>
        <dbReference type="ARBA" id="ARBA00023004"/>
    </source>
</evidence>
<gene>
    <name evidence="7" type="ORF">O3G_MSEX006286</name>
</gene>
<evidence type="ECO:0000313" key="7">
    <source>
        <dbReference type="EMBL" id="KAG6449914.1"/>
    </source>
</evidence>
<keyword evidence="4" id="KW-0479">Metal-binding</keyword>
<dbReference type="GO" id="GO:0016705">
    <property type="term" value="F:oxidoreductase activity, acting on paired donors, with incorporation or reduction of molecular oxygen"/>
    <property type="evidence" value="ECO:0007669"/>
    <property type="project" value="InterPro"/>
</dbReference>
<keyword evidence="8" id="KW-1185">Reference proteome</keyword>
<dbReference type="Pfam" id="PF00067">
    <property type="entry name" value="p450"/>
    <property type="match status" value="1"/>
</dbReference>
<dbReference type="EMBL" id="JH668380">
    <property type="protein sequence ID" value="KAG6449914.1"/>
    <property type="molecule type" value="Genomic_DNA"/>
</dbReference>
<keyword evidence="5" id="KW-0560">Oxidoreductase</keyword>
<reference evidence="7" key="2">
    <citation type="submission" date="2020-12" db="EMBL/GenBank/DDBJ databases">
        <authorList>
            <person name="Kanost M."/>
        </authorList>
    </citation>
    <scope>NUCLEOTIDE SEQUENCE</scope>
</reference>
<dbReference type="GO" id="GO:0004497">
    <property type="term" value="F:monooxygenase activity"/>
    <property type="evidence" value="ECO:0007669"/>
    <property type="project" value="InterPro"/>
</dbReference>
<evidence type="ECO:0000256" key="5">
    <source>
        <dbReference type="ARBA" id="ARBA00023002"/>
    </source>
</evidence>
<evidence type="ECO:0000313" key="8">
    <source>
        <dbReference type="Proteomes" id="UP000791440"/>
    </source>
</evidence>
<name>A0A922CL62_MANSE</name>
<reference evidence="7" key="1">
    <citation type="journal article" date="2016" name="Insect Biochem. Mol. Biol.">
        <title>Multifaceted biological insights from a draft genome sequence of the tobacco hornworm moth, Manduca sexta.</title>
        <authorList>
            <person name="Kanost M.R."/>
            <person name="Arrese E.L."/>
            <person name="Cao X."/>
            <person name="Chen Y.R."/>
            <person name="Chellapilla S."/>
            <person name="Goldsmith M.R."/>
            <person name="Grosse-Wilde E."/>
            <person name="Heckel D.G."/>
            <person name="Herndon N."/>
            <person name="Jiang H."/>
            <person name="Papanicolaou A."/>
            <person name="Qu J."/>
            <person name="Soulages J.L."/>
            <person name="Vogel H."/>
            <person name="Walters J."/>
            <person name="Waterhouse R.M."/>
            <person name="Ahn S.J."/>
            <person name="Almeida F.C."/>
            <person name="An C."/>
            <person name="Aqrawi P."/>
            <person name="Bretschneider A."/>
            <person name="Bryant W.B."/>
            <person name="Bucks S."/>
            <person name="Chao H."/>
            <person name="Chevignon G."/>
            <person name="Christen J.M."/>
            <person name="Clarke D.F."/>
            <person name="Dittmer N.T."/>
            <person name="Ferguson L.C.F."/>
            <person name="Garavelou S."/>
            <person name="Gordon K.H.J."/>
            <person name="Gunaratna R.T."/>
            <person name="Han Y."/>
            <person name="Hauser F."/>
            <person name="He Y."/>
            <person name="Heidel-Fischer H."/>
            <person name="Hirsh A."/>
            <person name="Hu Y."/>
            <person name="Jiang H."/>
            <person name="Kalra D."/>
            <person name="Klinner C."/>
            <person name="Konig C."/>
            <person name="Kovar C."/>
            <person name="Kroll A.R."/>
            <person name="Kuwar S.S."/>
            <person name="Lee S.L."/>
            <person name="Lehman R."/>
            <person name="Li K."/>
            <person name="Li Z."/>
            <person name="Liang H."/>
            <person name="Lovelace S."/>
            <person name="Lu Z."/>
            <person name="Mansfield J.H."/>
            <person name="McCulloch K.J."/>
            <person name="Mathew T."/>
            <person name="Morton B."/>
            <person name="Muzny D.M."/>
            <person name="Neunemann D."/>
            <person name="Ongeri F."/>
            <person name="Pauchet Y."/>
            <person name="Pu L.L."/>
            <person name="Pyrousis I."/>
            <person name="Rao X.J."/>
            <person name="Redding A."/>
            <person name="Roesel C."/>
            <person name="Sanchez-Gracia A."/>
            <person name="Schaack S."/>
            <person name="Shukla A."/>
            <person name="Tetreau G."/>
            <person name="Wang Y."/>
            <person name="Xiong G.H."/>
            <person name="Traut W."/>
            <person name="Walsh T.K."/>
            <person name="Worley K.C."/>
            <person name="Wu D."/>
            <person name="Wu W."/>
            <person name="Wu Y.Q."/>
            <person name="Zhang X."/>
            <person name="Zou Z."/>
            <person name="Zucker H."/>
            <person name="Briscoe A.D."/>
            <person name="Burmester T."/>
            <person name="Clem R.J."/>
            <person name="Feyereisen R."/>
            <person name="Grimmelikhuijzen C.J.P."/>
            <person name="Hamodrakas S.J."/>
            <person name="Hansson B.S."/>
            <person name="Huguet E."/>
            <person name="Jermiin L.S."/>
            <person name="Lan Q."/>
            <person name="Lehman H.K."/>
            <person name="Lorenzen M."/>
            <person name="Merzendorfer H."/>
            <person name="Michalopoulos I."/>
            <person name="Morton D.B."/>
            <person name="Muthukrishnan S."/>
            <person name="Oakeshott J.G."/>
            <person name="Palmer W."/>
            <person name="Park Y."/>
            <person name="Passarelli A.L."/>
            <person name="Rozas J."/>
            <person name="Schwartz L.M."/>
            <person name="Smith W."/>
            <person name="Southgate A."/>
            <person name="Vilcinskas A."/>
            <person name="Vogt R."/>
            <person name="Wang P."/>
            <person name="Werren J."/>
            <person name="Yu X.Q."/>
            <person name="Zhou J.J."/>
            <person name="Brown S.J."/>
            <person name="Scherer S.E."/>
            <person name="Richards S."/>
            <person name="Blissard G.W."/>
        </authorList>
    </citation>
    <scope>NUCLEOTIDE SEQUENCE</scope>
</reference>
<dbReference type="Proteomes" id="UP000791440">
    <property type="component" value="Unassembled WGS sequence"/>
</dbReference>
<keyword evidence="6" id="KW-0408">Iron</keyword>
<protein>
    <recommendedName>
        <fullName evidence="9">Cytochrome P450</fullName>
    </recommendedName>
</protein>
<dbReference type="GO" id="GO:0005506">
    <property type="term" value="F:iron ion binding"/>
    <property type="evidence" value="ECO:0007669"/>
    <property type="project" value="InterPro"/>
</dbReference>
<comment type="similarity">
    <text evidence="2">Belongs to the cytochrome P450 family.</text>
</comment>
<evidence type="ECO:0000256" key="3">
    <source>
        <dbReference type="ARBA" id="ARBA00022617"/>
    </source>
</evidence>
<evidence type="ECO:0000256" key="4">
    <source>
        <dbReference type="ARBA" id="ARBA00022723"/>
    </source>
</evidence>
<evidence type="ECO:0008006" key="9">
    <source>
        <dbReference type="Google" id="ProtNLM"/>
    </source>
</evidence>